<name>A0ABM7WPZ5_9BACT</name>
<dbReference type="InterPro" id="IPR011047">
    <property type="entry name" value="Quinoprotein_ADH-like_sf"/>
</dbReference>
<accession>A0ABM7WPZ5</accession>
<organism evidence="1 2">
    <name type="scientific">Anaeromyxobacter oryzae</name>
    <dbReference type="NCBI Taxonomy" id="2918170"/>
    <lineage>
        <taxon>Bacteria</taxon>
        <taxon>Pseudomonadati</taxon>
        <taxon>Myxococcota</taxon>
        <taxon>Myxococcia</taxon>
        <taxon>Myxococcales</taxon>
        <taxon>Cystobacterineae</taxon>
        <taxon>Anaeromyxobacteraceae</taxon>
        <taxon>Anaeromyxobacter</taxon>
    </lineage>
</organism>
<dbReference type="PANTHER" id="PTHR31778">
    <property type="entry name" value="BUD SITE SELECTION PROTEIN RAX2"/>
    <property type="match status" value="1"/>
</dbReference>
<dbReference type="SUPFAM" id="SSF50998">
    <property type="entry name" value="Quinoprotein alcohol dehydrogenase-like"/>
    <property type="match status" value="1"/>
</dbReference>
<dbReference type="Pfam" id="PF17164">
    <property type="entry name" value="DUF5122"/>
    <property type="match status" value="1"/>
</dbReference>
<reference evidence="2" key="1">
    <citation type="journal article" date="2022" name="Int. J. Syst. Evol. Microbiol.">
        <title>Anaeromyxobacter oryzae sp. nov., Anaeromyxobacter diazotrophicus sp. nov. and Anaeromyxobacter paludicola sp. nov., isolated from paddy soils.</title>
        <authorList>
            <person name="Itoh H."/>
            <person name="Xu Z."/>
            <person name="Mise K."/>
            <person name="Masuda Y."/>
            <person name="Ushijima N."/>
            <person name="Hayakawa C."/>
            <person name="Shiratori Y."/>
            <person name="Senoo K."/>
        </authorList>
    </citation>
    <scope>NUCLEOTIDE SEQUENCE [LARGE SCALE GENOMIC DNA]</scope>
    <source>
        <strain evidence="2">Red232</strain>
    </source>
</reference>
<dbReference type="PANTHER" id="PTHR31778:SF2">
    <property type="entry name" value="BUD SITE SELECTION PROTEIN RAX2"/>
    <property type="match status" value="1"/>
</dbReference>
<dbReference type="Proteomes" id="UP001162891">
    <property type="component" value="Chromosome"/>
</dbReference>
<gene>
    <name evidence="1" type="ORF">AMOR_05350</name>
</gene>
<proteinExistence type="predicted"/>
<sequence length="733" mass="73674">MAGAVHAIAVGDDGTVYVGGSFGHAGPPEGSGVPLSEATGEPIEPFPVVDGHVAAVVPDGRGGWYISGSFTQVGGVARSGIAHLLAEGSLDLAWSPAVTGGVLACVGGTLYVQSWTFDAKALEFITKLLALDPSGQPTAWQPPPVTGFVSALAVSGNTVYAGGDFTAVGGEPRSQLASFDATTGTLTAWAPQLSAGIYHGTSTVQALALVGDVLYVGGSFDKVDGESRIGLAAFDGSGQLTSWGPPIYSGSVFALAARGSTIYVGGWFEALGSEARSGLAAIDSGGQVLPWGPATDGTVLALAIDGDTIFVGGGFTGIGAVRRSRLAAVGLDGAVSGWAPEPDPGPELVTASGVWQYDNHGVLALAAASGKVFAGGNFEYVGSRSVRRGLAAYDSAGHLTTWAPHVDGEVWALAWSAGRLYVGGDFQAISGTPRANLASVSAAGEVSSWNPGVGGAVHALLATPEALFLGGAFAIVGGRPHLNLAAVGLDGGPPLTADQSGWNPSPNAVVTSLTAEGGTLYVGGYFTGFGSTERLGLAAFDSRLSLAPWGPALGRATPDPADAPGATALVARGGIVYVAGHFDTLAGNASTCVALVDANGQVLDASVADGLYYPWNEVSALTATDDRRVVMVGELAALFWESPWPPGLRSDITGAAFLGAGGLSTAVPVPAYVLDTTRLSFLPRARAVAVAGGKVYVGGVFHWDLPGGGVVDNLAAVDTASGQIADWTPILRP</sequence>
<evidence type="ECO:0000313" key="1">
    <source>
        <dbReference type="EMBL" id="BDG01539.1"/>
    </source>
</evidence>
<dbReference type="EMBL" id="AP025591">
    <property type="protein sequence ID" value="BDG01539.1"/>
    <property type="molecule type" value="Genomic_DNA"/>
</dbReference>
<dbReference type="InterPro" id="IPR013431">
    <property type="entry name" value="Delta_60_rpt"/>
</dbReference>
<evidence type="ECO:0000313" key="2">
    <source>
        <dbReference type="Proteomes" id="UP001162891"/>
    </source>
</evidence>
<keyword evidence="2" id="KW-1185">Reference proteome</keyword>
<protein>
    <submittedName>
        <fullName evidence="1">Uncharacterized protein</fullName>
    </submittedName>
</protein>